<dbReference type="PANTHER" id="PTHR33121">
    <property type="entry name" value="CYCLIC DI-GMP PHOSPHODIESTERASE PDEF"/>
    <property type="match status" value="1"/>
</dbReference>
<dbReference type="PANTHER" id="PTHR33121:SF71">
    <property type="entry name" value="OXYGEN SENSOR PROTEIN DOSP"/>
    <property type="match status" value="1"/>
</dbReference>
<gene>
    <name evidence="2" type="ORF">GPA22_17715</name>
</gene>
<proteinExistence type="predicted"/>
<feature type="domain" description="EAL" evidence="1">
    <location>
        <begin position="66"/>
        <end position="320"/>
    </location>
</feature>
<dbReference type="SMART" id="SM00052">
    <property type="entry name" value="EAL"/>
    <property type="match status" value="1"/>
</dbReference>
<accession>A0ABX1Q3T3</accession>
<dbReference type="CDD" id="cd01948">
    <property type="entry name" value="EAL"/>
    <property type="match status" value="1"/>
</dbReference>
<dbReference type="RefSeq" id="WP_169257393.1">
    <property type="nucleotide sequence ID" value="NZ_WTVN01000032.1"/>
</dbReference>
<dbReference type="Pfam" id="PF00563">
    <property type="entry name" value="EAL"/>
    <property type="match status" value="1"/>
</dbReference>
<comment type="caution">
    <text evidence="2">The sequence shown here is derived from an EMBL/GenBank/DDBJ whole genome shotgun (WGS) entry which is preliminary data.</text>
</comment>
<evidence type="ECO:0000313" key="3">
    <source>
        <dbReference type="Proteomes" id="UP000623795"/>
    </source>
</evidence>
<evidence type="ECO:0000313" key="2">
    <source>
        <dbReference type="EMBL" id="NMG45555.1"/>
    </source>
</evidence>
<dbReference type="Gene3D" id="3.20.20.450">
    <property type="entry name" value="EAL domain"/>
    <property type="match status" value="1"/>
</dbReference>
<organism evidence="2 3">
    <name type="scientific">Aromatoleum toluvorans</name>
    <dbReference type="NCBI Taxonomy" id="92002"/>
    <lineage>
        <taxon>Bacteria</taxon>
        <taxon>Pseudomonadati</taxon>
        <taxon>Pseudomonadota</taxon>
        <taxon>Betaproteobacteria</taxon>
        <taxon>Rhodocyclales</taxon>
        <taxon>Rhodocyclaceae</taxon>
        <taxon>Aromatoleum</taxon>
    </lineage>
</organism>
<dbReference type="SUPFAM" id="SSF141868">
    <property type="entry name" value="EAL domain-like"/>
    <property type="match status" value="1"/>
</dbReference>
<sequence>MNFIVTHALTAPTPSGTADRQATKGAREGRGIARLLDAIAGRIAGARGSTFDRKRPGNDVATNAREVALESALCSALEREEFAVHFQPQACLDSGRIVAVEALLRWNSPKFGRVAPDTFIPVAERSGAIVRLGEWVLREACAQHKRWCSKGIMPPRVAVNVSPIQLRAADFPFRVAAILRESRMPAGWLELELTESQLSHDDQPVLRALETIRSLGVSIALDDFGTGFSSLMHLTRMNLDTLKIARDFVQDLAGNPANATIVAGLLSIARGLGLRAVAEGVERESELAFLREHGCHHVQGYLTGKPEPADEITHLLKAGGAVCRGRWAPT</sequence>
<keyword evidence="3" id="KW-1185">Reference proteome</keyword>
<dbReference type="InterPro" id="IPR050706">
    <property type="entry name" value="Cyclic-di-GMP_PDE-like"/>
</dbReference>
<dbReference type="Proteomes" id="UP000623795">
    <property type="component" value="Unassembled WGS sequence"/>
</dbReference>
<dbReference type="PROSITE" id="PS50883">
    <property type="entry name" value="EAL"/>
    <property type="match status" value="1"/>
</dbReference>
<dbReference type="EMBL" id="WTVN01000032">
    <property type="protein sequence ID" value="NMG45555.1"/>
    <property type="molecule type" value="Genomic_DNA"/>
</dbReference>
<evidence type="ECO:0000259" key="1">
    <source>
        <dbReference type="PROSITE" id="PS50883"/>
    </source>
</evidence>
<name>A0ABX1Q3T3_9RHOO</name>
<reference evidence="2 3" key="1">
    <citation type="submission" date="2019-12" db="EMBL/GenBank/DDBJ databases">
        <title>Comparative genomics gives insights into the taxonomy of the Azoarcus-Aromatoleum group and reveals separate origins of nif in the plant-associated Azoarcus and non-plant-associated Aromatoleum sub-groups.</title>
        <authorList>
            <person name="Lafos M."/>
            <person name="Maluk M."/>
            <person name="Batista M."/>
            <person name="Junghare M."/>
            <person name="Carmona M."/>
            <person name="Faoro H."/>
            <person name="Cruz L.M."/>
            <person name="Battistoni F."/>
            <person name="De Souza E."/>
            <person name="Pedrosa F."/>
            <person name="Chen W.-M."/>
            <person name="Poole P.S."/>
            <person name="Dixon R.A."/>
            <person name="James E.K."/>
        </authorList>
    </citation>
    <scope>NUCLEOTIDE SEQUENCE [LARGE SCALE GENOMIC DNA]</scope>
    <source>
        <strain evidence="2 3">Td21</strain>
    </source>
</reference>
<protein>
    <submittedName>
        <fullName evidence="2">EAL domain-containing protein</fullName>
    </submittedName>
</protein>
<dbReference type="InterPro" id="IPR035919">
    <property type="entry name" value="EAL_sf"/>
</dbReference>
<dbReference type="InterPro" id="IPR001633">
    <property type="entry name" value="EAL_dom"/>
</dbReference>